<gene>
    <name evidence="2" type="ORF">POL25_22300</name>
</gene>
<dbReference type="RefSeq" id="WP_272088157.1">
    <property type="nucleotide sequence ID" value="NZ_JAQNDL010000002.1"/>
</dbReference>
<name>A0ABT5E2K4_9BACT</name>
<feature type="compositionally biased region" description="Basic and acidic residues" evidence="1">
    <location>
        <begin position="167"/>
        <end position="181"/>
    </location>
</feature>
<proteinExistence type="predicted"/>
<dbReference type="EMBL" id="JAQNDL010000002">
    <property type="protein sequence ID" value="MDC0719653.1"/>
    <property type="molecule type" value="Genomic_DNA"/>
</dbReference>
<evidence type="ECO:0000313" key="2">
    <source>
        <dbReference type="EMBL" id="MDC0719653.1"/>
    </source>
</evidence>
<organism evidence="2 3">
    <name type="scientific">Nannocystis bainbridge</name>
    <dbReference type="NCBI Taxonomy" id="2995303"/>
    <lineage>
        <taxon>Bacteria</taxon>
        <taxon>Pseudomonadati</taxon>
        <taxon>Myxococcota</taxon>
        <taxon>Polyangia</taxon>
        <taxon>Nannocystales</taxon>
        <taxon>Nannocystaceae</taxon>
        <taxon>Nannocystis</taxon>
    </lineage>
</organism>
<sequence>MQAALVCMHLDPAYAAAVRGAGPLPELAERERSLLRAVDPRALTVDPYRRARAVHALLEEYPATAALLGVPAVDAFFSSAAFRTCVFEHGSMAMSFGTWLGGQAGGPGRIEAAIAHARRPRPGAGEGLACNPCVAPLRVPKGSLACLERMRARLGPDPATTLATARSAREKPPRGPDREPLLVEAGPGGEVSLGTASEPLVRLLQFAGDGRPRAELTAEAVRLGAEPHEADELLAGLVADGLLVARGP</sequence>
<accession>A0ABT5E2K4</accession>
<dbReference type="Proteomes" id="UP001221686">
    <property type="component" value="Unassembled WGS sequence"/>
</dbReference>
<feature type="region of interest" description="Disordered" evidence="1">
    <location>
        <begin position="157"/>
        <end position="181"/>
    </location>
</feature>
<comment type="caution">
    <text evidence="2">The sequence shown here is derived from an EMBL/GenBank/DDBJ whole genome shotgun (WGS) entry which is preliminary data.</text>
</comment>
<protein>
    <submittedName>
        <fullName evidence="2">Uncharacterized protein</fullName>
    </submittedName>
</protein>
<evidence type="ECO:0000256" key="1">
    <source>
        <dbReference type="SAM" id="MobiDB-lite"/>
    </source>
</evidence>
<keyword evidence="3" id="KW-1185">Reference proteome</keyword>
<reference evidence="2 3" key="1">
    <citation type="submission" date="2022-11" db="EMBL/GenBank/DDBJ databases">
        <title>Minimal conservation of predation-associated metabolite biosynthetic gene clusters underscores biosynthetic potential of Myxococcota including descriptions for ten novel species: Archangium lansinium sp. nov., Myxococcus landrumus sp. nov., Nannocystis bai.</title>
        <authorList>
            <person name="Ahearne A."/>
            <person name="Stevens C."/>
            <person name="Dowd S."/>
        </authorList>
    </citation>
    <scope>NUCLEOTIDE SEQUENCE [LARGE SCALE GENOMIC DNA]</scope>
    <source>
        <strain evidence="2 3">BB15-2</strain>
    </source>
</reference>
<evidence type="ECO:0000313" key="3">
    <source>
        <dbReference type="Proteomes" id="UP001221686"/>
    </source>
</evidence>